<evidence type="ECO:0000259" key="7">
    <source>
        <dbReference type="PROSITE" id="PS50850"/>
    </source>
</evidence>
<feature type="transmembrane region" description="Helical" evidence="6">
    <location>
        <begin position="12"/>
        <end position="32"/>
    </location>
</feature>
<dbReference type="EMBL" id="CP014924">
    <property type="protein sequence ID" value="ANZ68008.1"/>
    <property type="molecule type" value="Genomic_DNA"/>
</dbReference>
<dbReference type="Proteomes" id="UP000093267">
    <property type="component" value="Chromosome"/>
</dbReference>
<dbReference type="RefSeq" id="WP_065903228.1">
    <property type="nucleotide sequence ID" value="NZ_CP014912.1"/>
</dbReference>
<keyword evidence="4 6" id="KW-1133">Transmembrane helix</keyword>
<evidence type="ECO:0000313" key="9">
    <source>
        <dbReference type="Proteomes" id="UP000093267"/>
    </source>
</evidence>
<evidence type="ECO:0000256" key="6">
    <source>
        <dbReference type="SAM" id="Phobius"/>
    </source>
</evidence>
<dbReference type="Gene3D" id="1.20.1250.20">
    <property type="entry name" value="MFS general substrate transporter like domains"/>
    <property type="match status" value="1"/>
</dbReference>
<feature type="domain" description="Major facilitator superfamily (MFS) profile" evidence="7">
    <location>
        <begin position="10"/>
        <end position="384"/>
    </location>
</feature>
<dbReference type="PROSITE" id="PS50850">
    <property type="entry name" value="MFS"/>
    <property type="match status" value="1"/>
</dbReference>
<protein>
    <submittedName>
        <fullName evidence="8">MFS transporter permease</fullName>
    </submittedName>
</protein>
<feature type="transmembrane region" description="Helical" evidence="6">
    <location>
        <begin position="270"/>
        <end position="289"/>
    </location>
</feature>
<keyword evidence="3 6" id="KW-0812">Transmembrane</keyword>
<comment type="subcellular location">
    <subcellularLocation>
        <location evidence="1">Cell membrane</location>
        <topology evidence="1">Multi-pass membrane protein</topology>
    </subcellularLocation>
</comment>
<keyword evidence="9" id="KW-1185">Reference proteome</keyword>
<feature type="transmembrane region" description="Helical" evidence="6">
    <location>
        <begin position="105"/>
        <end position="126"/>
    </location>
</feature>
<keyword evidence="2" id="KW-0813">Transport</keyword>
<evidence type="ECO:0000256" key="3">
    <source>
        <dbReference type="ARBA" id="ARBA00022692"/>
    </source>
</evidence>
<dbReference type="GO" id="GO:0005886">
    <property type="term" value="C:plasma membrane"/>
    <property type="evidence" value="ECO:0007669"/>
    <property type="project" value="UniProtKB-SubCell"/>
</dbReference>
<dbReference type="PANTHER" id="PTHR23531">
    <property type="entry name" value="QUINOLENE RESISTANCE PROTEIN NORA"/>
    <property type="match status" value="1"/>
</dbReference>
<dbReference type="InterPro" id="IPR011701">
    <property type="entry name" value="MFS"/>
</dbReference>
<feature type="transmembrane region" description="Helical" evidence="6">
    <location>
        <begin position="44"/>
        <end position="63"/>
    </location>
</feature>
<feature type="transmembrane region" description="Helical" evidence="6">
    <location>
        <begin position="238"/>
        <end position="258"/>
    </location>
</feature>
<dbReference type="AlphaFoldDB" id="A0A1B2J195"/>
<feature type="transmembrane region" description="Helical" evidence="6">
    <location>
        <begin position="205"/>
        <end position="226"/>
    </location>
</feature>
<feature type="transmembrane region" description="Helical" evidence="6">
    <location>
        <begin position="360"/>
        <end position="378"/>
    </location>
</feature>
<dbReference type="SUPFAM" id="SSF103473">
    <property type="entry name" value="MFS general substrate transporter"/>
    <property type="match status" value="1"/>
</dbReference>
<evidence type="ECO:0000256" key="1">
    <source>
        <dbReference type="ARBA" id="ARBA00004651"/>
    </source>
</evidence>
<dbReference type="KEGG" id="lpd:AYR62_06335"/>
<sequence length="391" mass="42469">MTKPHFYNHNIILILAASFCYIASAMFINPLITGFSKGIGCTTLMAGVVAGAMNITSLFLRPLSGQLTDRYSKKLLASLGGICLLIATIGYMIASNTAWMMVFRIINGVGYVLCSVCMATWMASLLPREKLGSGMGIYGLMNALGIAIAPALSIALYQQFGYRKAFSAAVICSALMIILVQLVGDKGAPMVTKAERQPVQHKAHLIQPKVFPLAMILMLFALPYFATQAYIVSYVETLHLPVAVGSFFPIYAVFLIILRLSLRSLFDTVAFGKFLYVSLISTLIGLIALTRLTNNVWLCLAALGVAGGYGLMYSICQATSLLIVPENEQGLANSTFYIGMDLGMSLGPMLGGALKSVFPLHLFYPVMLVTLPLIWVIYMMNRKSFNIVAAR</sequence>
<dbReference type="InterPro" id="IPR020846">
    <property type="entry name" value="MFS_dom"/>
</dbReference>
<dbReference type="PANTHER" id="PTHR23531:SF1">
    <property type="entry name" value="QUINOLENE RESISTANCE PROTEIN NORA"/>
    <property type="match status" value="1"/>
</dbReference>
<proteinExistence type="predicted"/>
<reference evidence="8 9" key="1">
    <citation type="submission" date="2016-03" db="EMBL/GenBank/DDBJ databases">
        <title>Pediococcus and Lactobacillus from brewery environment - whole genome sequencing and assembly.</title>
        <authorList>
            <person name="Behr J."/>
            <person name="Geissler A.J."/>
            <person name="Vogel R.F."/>
        </authorList>
    </citation>
    <scope>NUCLEOTIDE SEQUENCE [LARGE SCALE GENOMIC DNA]</scope>
    <source>
        <strain evidence="8 9">TMW 1.1995</strain>
    </source>
</reference>
<dbReference type="InterPro" id="IPR036259">
    <property type="entry name" value="MFS_trans_sf"/>
</dbReference>
<evidence type="ECO:0000313" key="8">
    <source>
        <dbReference type="EMBL" id="ANZ68008.1"/>
    </source>
</evidence>
<dbReference type="InterPro" id="IPR052714">
    <property type="entry name" value="MFS_Exporter"/>
</dbReference>
<keyword evidence="5 6" id="KW-0472">Membrane</keyword>
<dbReference type="CDD" id="cd17489">
    <property type="entry name" value="MFS_YfcJ_like"/>
    <property type="match status" value="1"/>
</dbReference>
<gene>
    <name evidence="8" type="ORF">AYR63_13240</name>
</gene>
<evidence type="ECO:0000256" key="2">
    <source>
        <dbReference type="ARBA" id="ARBA00022448"/>
    </source>
</evidence>
<dbReference type="OrthoDB" id="9814001at2"/>
<feature type="transmembrane region" description="Helical" evidence="6">
    <location>
        <begin position="166"/>
        <end position="184"/>
    </location>
</feature>
<dbReference type="Pfam" id="PF07690">
    <property type="entry name" value="MFS_1"/>
    <property type="match status" value="1"/>
</dbReference>
<dbReference type="STRING" id="240427.AYR62_06335"/>
<dbReference type="GO" id="GO:0022857">
    <property type="term" value="F:transmembrane transporter activity"/>
    <property type="evidence" value="ECO:0007669"/>
    <property type="project" value="InterPro"/>
</dbReference>
<organism evidence="8 9">
    <name type="scientific">Secundilactobacillus paracollinoides</name>
    <dbReference type="NCBI Taxonomy" id="240427"/>
    <lineage>
        <taxon>Bacteria</taxon>
        <taxon>Bacillati</taxon>
        <taxon>Bacillota</taxon>
        <taxon>Bacilli</taxon>
        <taxon>Lactobacillales</taxon>
        <taxon>Lactobacillaceae</taxon>
        <taxon>Secundilactobacillus</taxon>
    </lineage>
</organism>
<feature type="transmembrane region" description="Helical" evidence="6">
    <location>
        <begin position="295"/>
        <end position="324"/>
    </location>
</feature>
<evidence type="ECO:0000256" key="5">
    <source>
        <dbReference type="ARBA" id="ARBA00023136"/>
    </source>
</evidence>
<feature type="transmembrane region" description="Helical" evidence="6">
    <location>
        <begin position="138"/>
        <end position="160"/>
    </location>
</feature>
<accession>A0A1B2J195</accession>
<evidence type="ECO:0000256" key="4">
    <source>
        <dbReference type="ARBA" id="ARBA00022989"/>
    </source>
</evidence>
<feature type="transmembrane region" description="Helical" evidence="6">
    <location>
        <begin position="75"/>
        <end position="93"/>
    </location>
</feature>
<name>A0A1B2J195_9LACO</name>